<dbReference type="InterPro" id="IPR020546">
    <property type="entry name" value="ATP_synth_F1_dsu/esu_N"/>
</dbReference>
<evidence type="ECO:0000256" key="5">
    <source>
        <dbReference type="ARBA" id="ARBA00023065"/>
    </source>
</evidence>
<dbReference type="InterPro" id="IPR036771">
    <property type="entry name" value="ATPsynth_dsu/esu_N"/>
</dbReference>
<comment type="function">
    <text evidence="1">Produces ATP from ADP in the presence of a proton gradient across the membrane.</text>
</comment>
<dbReference type="SUPFAM" id="SSF51344">
    <property type="entry name" value="Epsilon subunit of F1F0-ATP synthase N-terminal domain"/>
    <property type="match status" value="1"/>
</dbReference>
<evidence type="ECO:0000313" key="11">
    <source>
        <dbReference type="EMBL" id="TGY06753.1"/>
    </source>
</evidence>
<proteinExistence type="inferred from homology"/>
<evidence type="ECO:0000256" key="8">
    <source>
        <dbReference type="ARBA" id="ARBA00023310"/>
    </source>
</evidence>
<accession>A0A4S2AZF1</accession>
<dbReference type="AlphaFoldDB" id="A0A4S2AZF1"/>
<evidence type="ECO:0000256" key="7">
    <source>
        <dbReference type="ARBA" id="ARBA00023196"/>
    </source>
</evidence>
<dbReference type="InterPro" id="IPR001469">
    <property type="entry name" value="ATP_synth_F1_dsu/esu"/>
</dbReference>
<dbReference type="PANTHER" id="PTHR13822:SF10">
    <property type="entry name" value="ATP SYNTHASE EPSILON CHAIN, CHLOROPLASTIC"/>
    <property type="match status" value="1"/>
</dbReference>
<dbReference type="NCBIfam" id="TIGR01216">
    <property type="entry name" value="ATP_synt_epsi"/>
    <property type="match status" value="1"/>
</dbReference>
<dbReference type="GO" id="GO:0046933">
    <property type="term" value="F:proton-transporting ATP synthase activity, rotational mechanism"/>
    <property type="evidence" value="ECO:0007669"/>
    <property type="project" value="InterPro"/>
</dbReference>
<name>A0A4S2AZF1_9BACE</name>
<gene>
    <name evidence="11" type="primary">atpC</name>
    <name evidence="11" type="ORF">E5355_08400</name>
</gene>
<dbReference type="PANTHER" id="PTHR13822">
    <property type="entry name" value="ATP SYNTHASE DELTA/EPSILON CHAIN"/>
    <property type="match status" value="1"/>
</dbReference>
<comment type="subcellular location">
    <subcellularLocation>
        <location evidence="2">Endomembrane system</location>
        <topology evidence="2">Peripheral membrane protein</topology>
    </subcellularLocation>
</comment>
<evidence type="ECO:0000256" key="4">
    <source>
        <dbReference type="ARBA" id="ARBA00022448"/>
    </source>
</evidence>
<keyword evidence="4 9" id="KW-0813">Transport</keyword>
<evidence type="ECO:0000256" key="6">
    <source>
        <dbReference type="ARBA" id="ARBA00023136"/>
    </source>
</evidence>
<evidence type="ECO:0000256" key="2">
    <source>
        <dbReference type="ARBA" id="ARBA00004184"/>
    </source>
</evidence>
<keyword evidence="7 9" id="KW-0139">CF(1)</keyword>
<dbReference type="Pfam" id="PF02823">
    <property type="entry name" value="ATP-synt_DE_N"/>
    <property type="match status" value="1"/>
</dbReference>
<keyword evidence="12" id="KW-1185">Reference proteome</keyword>
<evidence type="ECO:0000313" key="12">
    <source>
        <dbReference type="Proteomes" id="UP000310532"/>
    </source>
</evidence>
<dbReference type="GO" id="GO:0012505">
    <property type="term" value="C:endomembrane system"/>
    <property type="evidence" value="ECO:0007669"/>
    <property type="project" value="UniProtKB-SubCell"/>
</dbReference>
<protein>
    <submittedName>
        <fullName evidence="11">ATP synthase F1 subunit epsilon</fullName>
    </submittedName>
</protein>
<sequence length="81" mass="8758">MKGLRLNIVSPEEELFDGEVDSVTLPGEIGSFTILPRHAPIISALRAGTLSYVTKDGEEHSREINGGFIEMNGNNVSVCID</sequence>
<keyword evidence="6" id="KW-0472">Membrane</keyword>
<keyword evidence="8 9" id="KW-0066">ATP synthesis</keyword>
<evidence type="ECO:0000256" key="3">
    <source>
        <dbReference type="ARBA" id="ARBA00005712"/>
    </source>
</evidence>
<evidence type="ECO:0000259" key="10">
    <source>
        <dbReference type="Pfam" id="PF02823"/>
    </source>
</evidence>
<feature type="domain" description="ATP synthase F1 complex delta/epsilon subunit N-terminal" evidence="10">
    <location>
        <begin position="4"/>
        <end position="80"/>
    </location>
</feature>
<dbReference type="EMBL" id="SRYZ01000014">
    <property type="protein sequence ID" value="TGY06753.1"/>
    <property type="molecule type" value="Genomic_DNA"/>
</dbReference>
<comment type="caution">
    <text evidence="11">The sequence shown here is derived from an EMBL/GenBank/DDBJ whole genome shotgun (WGS) entry which is preliminary data.</text>
</comment>
<evidence type="ECO:0000256" key="9">
    <source>
        <dbReference type="RuleBase" id="RU003656"/>
    </source>
</evidence>
<reference evidence="11 12" key="1">
    <citation type="submission" date="2019-04" db="EMBL/GenBank/DDBJ databases">
        <title>Microbes associate with the intestines of laboratory mice.</title>
        <authorList>
            <person name="Navarre W."/>
            <person name="Wong E."/>
            <person name="Huang K."/>
            <person name="Tropini C."/>
            <person name="Ng K."/>
            <person name="Yu B."/>
        </authorList>
    </citation>
    <scope>NUCLEOTIDE SEQUENCE [LARGE SCALE GENOMIC DNA]</scope>
    <source>
        <strain evidence="11 12">NM69_E16B</strain>
    </source>
</reference>
<dbReference type="Gene3D" id="2.60.15.10">
    <property type="entry name" value="F0F1 ATP synthase delta/epsilon subunit, N-terminal"/>
    <property type="match status" value="1"/>
</dbReference>
<evidence type="ECO:0000256" key="1">
    <source>
        <dbReference type="ARBA" id="ARBA00003543"/>
    </source>
</evidence>
<organism evidence="11 12">
    <name type="scientific">Bacteroides muris</name>
    <name type="common">ex Afrizal et al. 2022</name>
    <dbReference type="NCBI Taxonomy" id="2516960"/>
    <lineage>
        <taxon>Bacteria</taxon>
        <taxon>Pseudomonadati</taxon>
        <taxon>Bacteroidota</taxon>
        <taxon>Bacteroidia</taxon>
        <taxon>Bacteroidales</taxon>
        <taxon>Bacteroidaceae</taxon>
        <taxon>Bacteroides</taxon>
    </lineage>
</organism>
<comment type="subunit">
    <text evidence="9">F-type ATPases have 2 components, CF(1) - the catalytic core - and CF(0) - the membrane proton channel. CF(1) has five subunits: alpha(3), beta(3), gamma(1), delta(1), epsilon(1). CF(0) has three main subunits: a, b and c.</text>
</comment>
<comment type="similarity">
    <text evidence="3 9">Belongs to the ATPase epsilon chain family.</text>
</comment>
<dbReference type="Proteomes" id="UP000310532">
    <property type="component" value="Unassembled WGS sequence"/>
</dbReference>
<dbReference type="GO" id="GO:0045259">
    <property type="term" value="C:proton-transporting ATP synthase complex"/>
    <property type="evidence" value="ECO:0007669"/>
    <property type="project" value="UniProtKB-KW"/>
</dbReference>
<keyword evidence="5 9" id="KW-0406">Ion transport</keyword>
<dbReference type="CDD" id="cd12152">
    <property type="entry name" value="F1-ATPase_delta"/>
    <property type="match status" value="1"/>
</dbReference>
<dbReference type="RefSeq" id="WP_136009979.1">
    <property type="nucleotide sequence ID" value="NZ_SRYZ01000014.1"/>
</dbReference>